<proteinExistence type="inferred from homology"/>
<feature type="region of interest" description="Disordered" evidence="4">
    <location>
        <begin position="372"/>
        <end position="491"/>
    </location>
</feature>
<evidence type="ECO:0000256" key="3">
    <source>
        <dbReference type="ARBA" id="ARBA00038654"/>
    </source>
</evidence>
<comment type="subunit">
    <text evidence="3">Interacts with histones H3 and H4.</text>
</comment>
<gene>
    <name evidence="6" type="ORF">CDD82_3533</name>
</gene>
<protein>
    <recommendedName>
        <fullName evidence="5">Histone chaperone RTT106/FACT complex subunit SPT16-like middle domain-containing protein</fullName>
    </recommendedName>
</protein>
<dbReference type="PANTHER" id="PTHR45849">
    <property type="entry name" value="FACT COMPLEX SUBUNIT SSRP1"/>
    <property type="match status" value="1"/>
</dbReference>
<comment type="similarity">
    <text evidence="1">Belongs to the RTT106 family.</text>
</comment>
<feature type="compositionally biased region" description="Basic and acidic residues" evidence="4">
    <location>
        <begin position="476"/>
        <end position="491"/>
    </location>
</feature>
<sequence>MPAALDSQRLQVVFQGRPDLVDGITKAADSPNRIALFNDITNHVYHQLHNSHEPALKRRRVECNASNASSNAADEPVLLVIKDISVAAPQRKKFELCLTDNFLYARAPGATAPAPGIVYAWRDFEYLFYLPVPDKAQVQHNMVLFPRGTCLASKSTTPAPAEPLVFTLPASAPKEGTITGSEAVAAASVSDTYKSLFYWALEKRLRAVGNDINIVSADPKKFHSVIRQAHRPNEKAVHIGGFRGSKDGSLFFLENGILWGFKKPLIFVPLDRIVAVSYTNILQITFNIVIEVLTGEADATEEVEFGMLDQQDYGGVDNYVKLNHLQDGSMAEQRKGKMQLAENRVSKKDHAPNANGHDQNGLTELELAQVEAEQQLQDDEDEDEEDFHPGSEGESDGSGDSSDDDEDNEDEVDEDDGHDEQSEAEDEEEEDEEEDEVKQEIKQEESKPAKQEARAAKPTSQMPVRRGWATAARSSRHADDVDMEEKFDVVD</sequence>
<dbReference type="SUPFAM" id="SSF50729">
    <property type="entry name" value="PH domain-like"/>
    <property type="match status" value="1"/>
</dbReference>
<dbReference type="Pfam" id="PF08512">
    <property type="entry name" value="Rttp106-like_middle"/>
    <property type="match status" value="1"/>
</dbReference>
<evidence type="ECO:0000313" key="6">
    <source>
        <dbReference type="EMBL" id="PHH77405.1"/>
    </source>
</evidence>
<dbReference type="InterPro" id="IPR050454">
    <property type="entry name" value="RTT106/SSRP1_HistChap/FACT"/>
</dbReference>
<name>A0A2C5Z6D2_9HYPO</name>
<keyword evidence="7" id="KW-1185">Reference proteome</keyword>
<dbReference type="SMART" id="SM01287">
    <property type="entry name" value="Rtt106"/>
    <property type="match status" value="1"/>
</dbReference>
<dbReference type="AlphaFoldDB" id="A0A2C5Z6D2"/>
<evidence type="ECO:0000256" key="2">
    <source>
        <dbReference type="ARBA" id="ARBA00037550"/>
    </source>
</evidence>
<feature type="domain" description="Histone chaperone RTT106/FACT complex subunit SPT16-like middle" evidence="5">
    <location>
        <begin position="236"/>
        <end position="330"/>
    </location>
</feature>
<organism evidence="6 7">
    <name type="scientific">Ophiocordyceps australis</name>
    <dbReference type="NCBI Taxonomy" id="1399860"/>
    <lineage>
        <taxon>Eukaryota</taxon>
        <taxon>Fungi</taxon>
        <taxon>Dikarya</taxon>
        <taxon>Ascomycota</taxon>
        <taxon>Pezizomycotina</taxon>
        <taxon>Sordariomycetes</taxon>
        <taxon>Hypocreomycetidae</taxon>
        <taxon>Hypocreales</taxon>
        <taxon>Ophiocordycipitaceae</taxon>
        <taxon>Ophiocordyceps</taxon>
    </lineage>
</organism>
<evidence type="ECO:0000256" key="1">
    <source>
        <dbReference type="ARBA" id="ARBA00006159"/>
    </source>
</evidence>
<feature type="compositionally biased region" description="Acidic residues" evidence="4">
    <location>
        <begin position="393"/>
        <end position="437"/>
    </location>
</feature>
<comment type="function">
    <text evidence="2">Histones H3 and H4 chaperone involved in the nucleosome formation and heterochromatin silencing. Required for the deposition of H3K56ac-carrying H3-H4 complex onto newly-replicated DNA. Plays a role in the transcriptional regulation of the cell-cycle dependent histone genes by creating a repressive structure at the core histone gene promoter.</text>
</comment>
<feature type="region of interest" description="Disordered" evidence="4">
    <location>
        <begin position="328"/>
        <end position="359"/>
    </location>
</feature>
<dbReference type="InterPro" id="IPR011993">
    <property type="entry name" value="PH-like_dom_sf"/>
</dbReference>
<dbReference type="GO" id="GO:0031491">
    <property type="term" value="F:nucleosome binding"/>
    <property type="evidence" value="ECO:0007669"/>
    <property type="project" value="TreeGrafter"/>
</dbReference>
<evidence type="ECO:0000256" key="4">
    <source>
        <dbReference type="SAM" id="MobiDB-lite"/>
    </source>
</evidence>
<evidence type="ECO:0000259" key="5">
    <source>
        <dbReference type="SMART" id="SM01287"/>
    </source>
</evidence>
<feature type="compositionally biased region" description="Basic and acidic residues" evidence="4">
    <location>
        <begin position="438"/>
        <end position="455"/>
    </location>
</feature>
<dbReference type="InterPro" id="IPR013719">
    <property type="entry name" value="RTT106/SPT16-like_middle_dom"/>
</dbReference>
<evidence type="ECO:0000313" key="7">
    <source>
        <dbReference type="Proteomes" id="UP000224854"/>
    </source>
</evidence>
<dbReference type="EMBL" id="NJEU01000270">
    <property type="protein sequence ID" value="PHH77405.1"/>
    <property type="molecule type" value="Genomic_DNA"/>
</dbReference>
<feature type="compositionally biased region" description="Acidic residues" evidence="4">
    <location>
        <begin position="376"/>
        <end position="386"/>
    </location>
</feature>
<reference evidence="6 7" key="1">
    <citation type="submission" date="2017-06" db="EMBL/GenBank/DDBJ databases">
        <title>Ant-infecting Ophiocordyceps genomes reveal a high diversity of potential behavioral manipulation genes and a possible major role for enterotoxins.</title>
        <authorList>
            <person name="De Bekker C."/>
            <person name="Evans H.C."/>
            <person name="Brachmann A."/>
            <person name="Hughes D.P."/>
        </authorList>
    </citation>
    <scope>NUCLEOTIDE SEQUENCE [LARGE SCALE GENOMIC DNA]</scope>
    <source>
        <strain evidence="6 7">1348a</strain>
    </source>
</reference>
<dbReference type="Proteomes" id="UP000224854">
    <property type="component" value="Unassembled WGS sequence"/>
</dbReference>
<dbReference type="Gene3D" id="2.30.29.30">
    <property type="entry name" value="Pleckstrin-homology domain (PH domain)/Phosphotyrosine-binding domain (PTB)"/>
    <property type="match status" value="1"/>
</dbReference>
<comment type="caution">
    <text evidence="6">The sequence shown here is derived from an EMBL/GenBank/DDBJ whole genome shotgun (WGS) entry which is preliminary data.</text>
</comment>
<dbReference type="GO" id="GO:0042393">
    <property type="term" value="F:histone binding"/>
    <property type="evidence" value="ECO:0007669"/>
    <property type="project" value="TreeGrafter"/>
</dbReference>
<accession>A0A2C5Z6D2</accession>
<dbReference type="PANTHER" id="PTHR45849:SF3">
    <property type="entry name" value="HISTONE CHAPERONE RTT106"/>
    <property type="match status" value="1"/>
</dbReference>
<dbReference type="OrthoDB" id="75754at2759"/>